<organism evidence="2 3">
    <name type="scientific">Chitinophaga cymbidii</name>
    <dbReference type="NCBI Taxonomy" id="1096750"/>
    <lineage>
        <taxon>Bacteria</taxon>
        <taxon>Pseudomonadati</taxon>
        <taxon>Bacteroidota</taxon>
        <taxon>Chitinophagia</taxon>
        <taxon>Chitinophagales</taxon>
        <taxon>Chitinophagaceae</taxon>
        <taxon>Chitinophaga</taxon>
    </lineage>
</organism>
<comment type="caution">
    <text evidence="2">The sequence shown here is derived from an EMBL/GenBank/DDBJ whole genome shotgun (WGS) entry which is preliminary data.</text>
</comment>
<dbReference type="GO" id="GO:0003677">
    <property type="term" value="F:DNA binding"/>
    <property type="evidence" value="ECO:0007669"/>
    <property type="project" value="UniProtKB-KW"/>
</dbReference>
<keyword evidence="2" id="KW-0238">DNA-binding</keyword>
<dbReference type="InterPro" id="IPR018873">
    <property type="entry name" value="KilA-N_DNA-bd_domain"/>
</dbReference>
<dbReference type="Pfam" id="PF10543">
    <property type="entry name" value="ORF6N"/>
    <property type="match status" value="1"/>
</dbReference>
<dbReference type="RefSeq" id="WP_222614303.1">
    <property type="nucleotide sequence ID" value="NZ_BKAU01000001.1"/>
</dbReference>
<accession>A0A512RFQ2</accession>
<reference evidence="2 3" key="1">
    <citation type="submission" date="2019-07" db="EMBL/GenBank/DDBJ databases">
        <title>Whole genome shotgun sequence of Chitinophaga cymbidii NBRC 109752.</title>
        <authorList>
            <person name="Hosoyama A."/>
            <person name="Uohara A."/>
            <person name="Ohji S."/>
            <person name="Ichikawa N."/>
        </authorList>
    </citation>
    <scope>NUCLEOTIDE SEQUENCE [LARGE SCALE GENOMIC DNA]</scope>
    <source>
        <strain evidence="2 3">NBRC 109752</strain>
    </source>
</reference>
<gene>
    <name evidence="2" type="ORF">CCY01nite_07340</name>
</gene>
<dbReference type="EMBL" id="BKAU01000001">
    <property type="protein sequence ID" value="GEP94474.1"/>
    <property type="molecule type" value="Genomic_DNA"/>
</dbReference>
<name>A0A512RFQ2_9BACT</name>
<evidence type="ECO:0000313" key="3">
    <source>
        <dbReference type="Proteomes" id="UP000321436"/>
    </source>
</evidence>
<sequence>MNISNVAPTDEIIMSKIYIIRGEKVMLDRDLAQLYGVETKQLKRQVKRNIERFPKDFMFELSDQELRDWRSQFGTSNDGDKMGLRYTPMAFTEQGVAQLSSVLNSPLAIKVNIQIIRIFTKMREMWLTHKDILLKLEELENKVAGHDREIQVIFDYLKELLNPPQPPRRRIGFNVKDED</sequence>
<keyword evidence="3" id="KW-1185">Reference proteome</keyword>
<dbReference type="AlphaFoldDB" id="A0A512RFQ2"/>
<protein>
    <submittedName>
        <fullName evidence="2">DNA-binding protein</fullName>
    </submittedName>
</protein>
<evidence type="ECO:0000259" key="1">
    <source>
        <dbReference type="Pfam" id="PF10543"/>
    </source>
</evidence>
<proteinExistence type="predicted"/>
<dbReference type="Proteomes" id="UP000321436">
    <property type="component" value="Unassembled WGS sequence"/>
</dbReference>
<feature type="domain" description="KilA-N DNA-binding" evidence="1">
    <location>
        <begin position="15"/>
        <end position="102"/>
    </location>
</feature>
<evidence type="ECO:0000313" key="2">
    <source>
        <dbReference type="EMBL" id="GEP94474.1"/>
    </source>
</evidence>